<evidence type="ECO:0000256" key="6">
    <source>
        <dbReference type="ARBA" id="ARBA00023141"/>
    </source>
</evidence>
<dbReference type="PANTHER" id="PTHR42894:SF1">
    <property type="entry name" value="N-(5'-PHOSPHORIBOSYL)ANTHRANILATE ISOMERASE"/>
    <property type="match status" value="1"/>
</dbReference>
<evidence type="ECO:0000256" key="5">
    <source>
        <dbReference type="ARBA" id="ARBA00022822"/>
    </source>
</evidence>
<keyword evidence="4 8" id="KW-0028">Amino-acid biosynthesis</keyword>
<dbReference type="HAMAP" id="MF_00135">
    <property type="entry name" value="PRAI"/>
    <property type="match status" value="1"/>
</dbReference>
<evidence type="ECO:0000256" key="2">
    <source>
        <dbReference type="ARBA" id="ARBA00004664"/>
    </source>
</evidence>
<reference evidence="11" key="1">
    <citation type="submission" date="2016-10" db="EMBL/GenBank/DDBJ databases">
        <authorList>
            <person name="Varghese N."/>
            <person name="Submissions S."/>
        </authorList>
    </citation>
    <scope>NUCLEOTIDE SEQUENCE [LARGE SCALE GENOMIC DNA]</scope>
    <source>
        <strain evidence="11">DSM 24767</strain>
    </source>
</reference>
<dbReference type="InterPro" id="IPR013785">
    <property type="entry name" value="Aldolase_TIM"/>
</dbReference>
<dbReference type="Proteomes" id="UP000198848">
    <property type="component" value="Unassembled WGS sequence"/>
</dbReference>
<evidence type="ECO:0000256" key="1">
    <source>
        <dbReference type="ARBA" id="ARBA00001164"/>
    </source>
</evidence>
<dbReference type="Gene3D" id="3.20.20.70">
    <property type="entry name" value="Aldolase class I"/>
    <property type="match status" value="1"/>
</dbReference>
<keyword evidence="11" id="KW-1185">Reference proteome</keyword>
<name>A0A1H1EF35_NATTX</name>
<evidence type="ECO:0000256" key="4">
    <source>
        <dbReference type="ARBA" id="ARBA00022605"/>
    </source>
</evidence>
<dbReference type="SUPFAM" id="SSF51366">
    <property type="entry name" value="Ribulose-phoshate binding barrel"/>
    <property type="match status" value="1"/>
</dbReference>
<dbReference type="EMBL" id="FNLC01000002">
    <property type="protein sequence ID" value="SDQ87098.1"/>
    <property type="molecule type" value="Genomic_DNA"/>
</dbReference>
<dbReference type="InterPro" id="IPR044643">
    <property type="entry name" value="TrpF_fam"/>
</dbReference>
<protein>
    <recommendedName>
        <fullName evidence="8">N-(5'-phosphoribosyl)anthranilate isomerase</fullName>
        <shortName evidence="8">PRAI</shortName>
        <ecNumber evidence="8">5.3.1.24</ecNumber>
    </recommendedName>
</protein>
<dbReference type="OrthoDB" id="27513at2157"/>
<keyword evidence="5 8" id="KW-0822">Tryptophan biosynthesis</keyword>
<evidence type="ECO:0000256" key="7">
    <source>
        <dbReference type="ARBA" id="ARBA00023235"/>
    </source>
</evidence>
<comment type="similarity">
    <text evidence="3 8">Belongs to the TrpF family.</text>
</comment>
<dbReference type="UniPathway" id="UPA00035">
    <property type="reaction ID" value="UER00042"/>
</dbReference>
<comment type="pathway">
    <text evidence="2 8">Amino-acid biosynthesis; L-tryptophan biosynthesis; L-tryptophan from chorismate: step 3/5.</text>
</comment>
<accession>A0A1H1EF35</accession>
<dbReference type="STRING" id="1095778.SAMN04489842_1553"/>
<evidence type="ECO:0000313" key="10">
    <source>
        <dbReference type="EMBL" id="SDQ87098.1"/>
    </source>
</evidence>
<keyword evidence="6 8" id="KW-0057">Aromatic amino acid biosynthesis</keyword>
<feature type="domain" description="N-(5'phosphoribosyl) anthranilate isomerase (PRAI)" evidence="9">
    <location>
        <begin position="6"/>
        <end position="207"/>
    </location>
</feature>
<dbReference type="AlphaFoldDB" id="A0A1H1EF35"/>
<proteinExistence type="inferred from homology"/>
<evidence type="ECO:0000259" key="9">
    <source>
        <dbReference type="Pfam" id="PF00697"/>
    </source>
</evidence>
<evidence type="ECO:0000313" key="11">
    <source>
        <dbReference type="Proteomes" id="UP000198848"/>
    </source>
</evidence>
<dbReference type="Pfam" id="PF00697">
    <property type="entry name" value="PRAI"/>
    <property type="match status" value="1"/>
</dbReference>
<dbReference type="CDD" id="cd00405">
    <property type="entry name" value="PRAI"/>
    <property type="match status" value="1"/>
</dbReference>
<dbReference type="GO" id="GO:0004640">
    <property type="term" value="F:phosphoribosylanthranilate isomerase activity"/>
    <property type="evidence" value="ECO:0007669"/>
    <property type="project" value="UniProtKB-UniRule"/>
</dbReference>
<keyword evidence="7 8" id="KW-0413">Isomerase</keyword>
<dbReference type="EC" id="5.3.1.24" evidence="8"/>
<evidence type="ECO:0000256" key="8">
    <source>
        <dbReference type="HAMAP-Rule" id="MF_00135"/>
    </source>
</evidence>
<dbReference type="GO" id="GO:0000162">
    <property type="term" value="P:L-tryptophan biosynthetic process"/>
    <property type="evidence" value="ECO:0007669"/>
    <property type="project" value="UniProtKB-UniRule"/>
</dbReference>
<comment type="catalytic activity">
    <reaction evidence="1 8">
        <text>N-(5-phospho-beta-D-ribosyl)anthranilate = 1-(2-carboxyphenylamino)-1-deoxy-D-ribulose 5-phosphate</text>
        <dbReference type="Rhea" id="RHEA:21540"/>
        <dbReference type="ChEBI" id="CHEBI:18277"/>
        <dbReference type="ChEBI" id="CHEBI:58613"/>
        <dbReference type="EC" id="5.3.1.24"/>
    </reaction>
</comment>
<dbReference type="InterPro" id="IPR011060">
    <property type="entry name" value="RibuloseP-bd_barrel"/>
</dbReference>
<dbReference type="InterPro" id="IPR001240">
    <property type="entry name" value="PRAI_dom"/>
</dbReference>
<dbReference type="RefSeq" id="WP_090379884.1">
    <property type="nucleotide sequence ID" value="NZ_FNLC01000002.1"/>
</dbReference>
<gene>
    <name evidence="8" type="primary">trpF</name>
    <name evidence="10" type="ORF">SAMN04489842_1553</name>
</gene>
<evidence type="ECO:0000256" key="3">
    <source>
        <dbReference type="ARBA" id="ARBA00007571"/>
    </source>
</evidence>
<organism evidence="10 11">
    <name type="scientific">Natronobacterium texcoconense</name>
    <dbReference type="NCBI Taxonomy" id="1095778"/>
    <lineage>
        <taxon>Archaea</taxon>
        <taxon>Methanobacteriati</taxon>
        <taxon>Methanobacteriota</taxon>
        <taxon>Stenosarchaea group</taxon>
        <taxon>Halobacteria</taxon>
        <taxon>Halobacteriales</taxon>
        <taxon>Natrialbaceae</taxon>
        <taxon>Natronobacterium</taxon>
    </lineage>
</organism>
<sequence>MSRPRVKICGVTTESNLEIVVAAGADAVGITCDVPVDTPREVSVERATELADAVPPFVTAVLVTMPDDVAHAVELVETVDPDAVQIHDGLEPDELETVRSQTGADVLYAVDADDPAEAKRYDGVVDALVIDSVDEDGGGGTGETHDWDRTREVADDLESPLVLAGGLTPDNVANAVETVEPFAVDVASGVEAEGGVKDDAAVESFVERATTASRTVEPAP</sequence>
<dbReference type="PANTHER" id="PTHR42894">
    <property type="entry name" value="N-(5'-PHOSPHORIBOSYL)ANTHRANILATE ISOMERASE"/>
    <property type="match status" value="1"/>
</dbReference>